<keyword evidence="1" id="KW-0732">Signal</keyword>
<protein>
    <submittedName>
        <fullName evidence="2">Uncharacterized protein</fullName>
    </submittedName>
</protein>
<dbReference type="AlphaFoldDB" id="A0A7S3KXG0"/>
<reference evidence="2" key="1">
    <citation type="submission" date="2021-01" db="EMBL/GenBank/DDBJ databases">
        <authorList>
            <person name="Corre E."/>
            <person name="Pelletier E."/>
            <person name="Niang G."/>
            <person name="Scheremetjew M."/>
            <person name="Finn R."/>
            <person name="Kale V."/>
            <person name="Holt S."/>
            <person name="Cochrane G."/>
            <person name="Meng A."/>
            <person name="Brown T."/>
            <person name="Cohen L."/>
        </authorList>
    </citation>
    <scope>NUCLEOTIDE SEQUENCE</scope>
    <source>
        <strain evidence="2">CCMP127</strain>
    </source>
</reference>
<organism evidence="2">
    <name type="scientific">Amphora coffeiformis</name>
    <dbReference type="NCBI Taxonomy" id="265554"/>
    <lineage>
        <taxon>Eukaryota</taxon>
        <taxon>Sar</taxon>
        <taxon>Stramenopiles</taxon>
        <taxon>Ochrophyta</taxon>
        <taxon>Bacillariophyta</taxon>
        <taxon>Bacillariophyceae</taxon>
        <taxon>Bacillariophycidae</taxon>
        <taxon>Thalassiophysales</taxon>
        <taxon>Catenulaceae</taxon>
        <taxon>Amphora</taxon>
    </lineage>
</organism>
<accession>A0A7S3KXG0</accession>
<name>A0A7S3KXG0_9STRA</name>
<proteinExistence type="predicted"/>
<dbReference type="EMBL" id="HBIM01000472">
    <property type="protein sequence ID" value="CAE0402118.1"/>
    <property type="molecule type" value="Transcribed_RNA"/>
</dbReference>
<evidence type="ECO:0000313" key="2">
    <source>
        <dbReference type="EMBL" id="CAE0402118.1"/>
    </source>
</evidence>
<evidence type="ECO:0000256" key="1">
    <source>
        <dbReference type="SAM" id="SignalP"/>
    </source>
</evidence>
<feature type="signal peptide" evidence="1">
    <location>
        <begin position="1"/>
        <end position="41"/>
    </location>
</feature>
<feature type="chain" id="PRO_5030760912" evidence="1">
    <location>
        <begin position="42"/>
        <end position="260"/>
    </location>
</feature>
<gene>
    <name evidence="2" type="ORF">ACOF00016_LOCUS413</name>
</gene>
<sequence length="260" mass="28675">MMPEVSTTATAPSKNKNSNRRLTLLWVELLLATSLQKTADAFAVSSTQSWSTSYRTLSRSSHLMATNENAGPPEDDCGDECDIDWDAMPTWDDFEDYGDDDDDEVEAVFYPPNGENPATTKPQGPSVEQRRLHMEMQWQLTEAQDECEVEKPETCGSEACQDCNGKGWNDCRFCHGTAVLRMDRKFTMPAAEETPTTMAGALSGISTTTTQKKFILPSSFSACKICQQGVEMCRTCQGSGWVASWTQLPNAGRNGDPLLP</sequence>